<name>A0A5B7JE17_PORTR</name>
<dbReference type="Proteomes" id="UP000324222">
    <property type="component" value="Unassembled WGS sequence"/>
</dbReference>
<dbReference type="AlphaFoldDB" id="A0A5B7JE17"/>
<organism evidence="1 2">
    <name type="scientific">Portunus trituberculatus</name>
    <name type="common">Swimming crab</name>
    <name type="synonym">Neptunus trituberculatus</name>
    <dbReference type="NCBI Taxonomy" id="210409"/>
    <lineage>
        <taxon>Eukaryota</taxon>
        <taxon>Metazoa</taxon>
        <taxon>Ecdysozoa</taxon>
        <taxon>Arthropoda</taxon>
        <taxon>Crustacea</taxon>
        <taxon>Multicrustacea</taxon>
        <taxon>Malacostraca</taxon>
        <taxon>Eumalacostraca</taxon>
        <taxon>Eucarida</taxon>
        <taxon>Decapoda</taxon>
        <taxon>Pleocyemata</taxon>
        <taxon>Brachyura</taxon>
        <taxon>Eubrachyura</taxon>
        <taxon>Portunoidea</taxon>
        <taxon>Portunidae</taxon>
        <taxon>Portuninae</taxon>
        <taxon>Portunus</taxon>
    </lineage>
</organism>
<evidence type="ECO:0000313" key="2">
    <source>
        <dbReference type="Proteomes" id="UP000324222"/>
    </source>
</evidence>
<dbReference type="EMBL" id="VSRR010098619">
    <property type="protein sequence ID" value="MPC94452.1"/>
    <property type="molecule type" value="Genomic_DNA"/>
</dbReference>
<keyword evidence="2" id="KW-1185">Reference proteome</keyword>
<accession>A0A5B7JE17</accession>
<proteinExistence type="predicted"/>
<evidence type="ECO:0000313" key="1">
    <source>
        <dbReference type="EMBL" id="MPC94452.1"/>
    </source>
</evidence>
<protein>
    <submittedName>
        <fullName evidence="1">Uncharacterized protein</fullName>
    </submittedName>
</protein>
<reference evidence="1 2" key="1">
    <citation type="submission" date="2019-05" db="EMBL/GenBank/DDBJ databases">
        <title>Another draft genome of Portunus trituberculatus and its Hox gene families provides insights of decapod evolution.</title>
        <authorList>
            <person name="Jeong J.-H."/>
            <person name="Song I."/>
            <person name="Kim S."/>
            <person name="Choi T."/>
            <person name="Kim D."/>
            <person name="Ryu S."/>
            <person name="Kim W."/>
        </authorList>
    </citation>
    <scope>NUCLEOTIDE SEQUENCE [LARGE SCALE GENOMIC DNA]</scope>
    <source>
        <tissue evidence="1">Muscle</tissue>
    </source>
</reference>
<sequence length="63" mass="6573">MANTHPSRYSSSAEPPYTFPMPSLSPPLPSYPCPTLSIPPAVGYCRRTPPGGLSSTPAGVDVI</sequence>
<comment type="caution">
    <text evidence="1">The sequence shown here is derived from an EMBL/GenBank/DDBJ whole genome shotgun (WGS) entry which is preliminary data.</text>
</comment>
<gene>
    <name evidence="1" type="ORF">E2C01_089623</name>
</gene>